<dbReference type="Proteomes" id="UP000319432">
    <property type="component" value="Chromosome"/>
</dbReference>
<dbReference type="Pfam" id="PF00589">
    <property type="entry name" value="Phage_integrase"/>
    <property type="match status" value="1"/>
</dbReference>
<keyword evidence="4" id="KW-0233">DNA recombination</keyword>
<dbReference type="PROSITE" id="PS51900">
    <property type="entry name" value="CB"/>
    <property type="match status" value="1"/>
</dbReference>
<keyword evidence="2" id="KW-0229">DNA integration</keyword>
<organism evidence="8 9">
    <name type="scientific">Brevibacillus laterosporus</name>
    <name type="common">Bacillus laterosporus</name>
    <dbReference type="NCBI Taxonomy" id="1465"/>
    <lineage>
        <taxon>Bacteria</taxon>
        <taxon>Bacillati</taxon>
        <taxon>Bacillota</taxon>
        <taxon>Bacilli</taxon>
        <taxon>Bacillales</taxon>
        <taxon>Paenibacillaceae</taxon>
        <taxon>Brevibacillus</taxon>
    </lineage>
</organism>
<dbReference type="GO" id="GO:0015074">
    <property type="term" value="P:DNA integration"/>
    <property type="evidence" value="ECO:0007669"/>
    <property type="project" value="UniProtKB-KW"/>
</dbReference>
<dbReference type="PROSITE" id="PS51898">
    <property type="entry name" value="TYR_RECOMBINASE"/>
    <property type="match status" value="1"/>
</dbReference>
<gene>
    <name evidence="8" type="ORF">EEL30_15925</name>
</gene>
<dbReference type="EMBL" id="CP033464">
    <property type="protein sequence ID" value="QDX95788.1"/>
    <property type="molecule type" value="Genomic_DNA"/>
</dbReference>
<evidence type="ECO:0000259" key="7">
    <source>
        <dbReference type="PROSITE" id="PS51900"/>
    </source>
</evidence>
<proteinExistence type="inferred from homology"/>
<dbReference type="InterPro" id="IPR013762">
    <property type="entry name" value="Integrase-like_cat_sf"/>
</dbReference>
<evidence type="ECO:0000256" key="1">
    <source>
        <dbReference type="ARBA" id="ARBA00008857"/>
    </source>
</evidence>
<feature type="domain" description="Tyr recombinase" evidence="6">
    <location>
        <begin position="135"/>
        <end position="317"/>
    </location>
</feature>
<keyword evidence="9" id="KW-1185">Reference proteome</keyword>
<dbReference type="GO" id="GO:0006310">
    <property type="term" value="P:DNA recombination"/>
    <property type="evidence" value="ECO:0007669"/>
    <property type="project" value="UniProtKB-KW"/>
</dbReference>
<dbReference type="AlphaFoldDB" id="A0A518VFL1"/>
<comment type="similarity">
    <text evidence="1">Belongs to the 'phage' integrase family.</text>
</comment>
<dbReference type="Gene3D" id="1.10.150.130">
    <property type="match status" value="1"/>
</dbReference>
<dbReference type="InterPro" id="IPR044068">
    <property type="entry name" value="CB"/>
</dbReference>
<evidence type="ECO:0000256" key="2">
    <source>
        <dbReference type="ARBA" id="ARBA00022908"/>
    </source>
</evidence>
<dbReference type="PANTHER" id="PTHR30349">
    <property type="entry name" value="PHAGE INTEGRASE-RELATED"/>
    <property type="match status" value="1"/>
</dbReference>
<sequence length="340" mass="39851">MAAKFNFLSRTEPMKELNFGKLIDEFLAVKKMERRSPKTIEIYSQCLAQFRKWAEKREYTKFTPDIIREYIAYLTCEKEKWDDHPMSPTGKKGLSARTVNNNIRNLRVFFNHLVNERVISTSPMNNIKYQTQEKETFEIFKDEDVLKLLEAPNKRIYTGLRDYVMILVLCDTGCRIGELTNLKISDVDIRLRQITIRAETSKTKTARTIPISSITVKEIEKLINYMNVQPDDYLWLTQFGERYFADTFSKMLKKYAKKVGIKGVRVSPHTFRHFFAVKFLRQHGEPIALMRILGHTSLTMTEQYVRYAKKDLSEYHEVASPVTSLLDKGTQRKRGSVMLK</sequence>
<accession>A0A518VFL1</accession>
<feature type="domain" description="Core-binding (CB)" evidence="7">
    <location>
        <begin position="17"/>
        <end position="114"/>
    </location>
</feature>
<evidence type="ECO:0000313" key="8">
    <source>
        <dbReference type="EMBL" id="QDX95788.1"/>
    </source>
</evidence>
<dbReference type="Pfam" id="PF13495">
    <property type="entry name" value="Phage_int_SAM_4"/>
    <property type="match status" value="1"/>
</dbReference>
<evidence type="ECO:0000256" key="4">
    <source>
        <dbReference type="ARBA" id="ARBA00023172"/>
    </source>
</evidence>
<dbReference type="PANTHER" id="PTHR30349:SF41">
    <property type="entry name" value="INTEGRASE_RECOMBINASE PROTEIN MJ0367-RELATED"/>
    <property type="match status" value="1"/>
</dbReference>
<dbReference type="InterPro" id="IPR004107">
    <property type="entry name" value="Integrase_SAM-like_N"/>
</dbReference>
<evidence type="ECO:0000256" key="5">
    <source>
        <dbReference type="PROSITE-ProRule" id="PRU01248"/>
    </source>
</evidence>
<evidence type="ECO:0000313" key="9">
    <source>
        <dbReference type="Proteomes" id="UP000319432"/>
    </source>
</evidence>
<dbReference type="Gene3D" id="1.10.443.10">
    <property type="entry name" value="Intergrase catalytic core"/>
    <property type="match status" value="1"/>
</dbReference>
<name>A0A518VFL1_BRELA</name>
<dbReference type="InterPro" id="IPR002104">
    <property type="entry name" value="Integrase_catalytic"/>
</dbReference>
<dbReference type="InterPro" id="IPR011010">
    <property type="entry name" value="DNA_brk_join_enz"/>
</dbReference>
<dbReference type="InterPro" id="IPR010998">
    <property type="entry name" value="Integrase_recombinase_N"/>
</dbReference>
<keyword evidence="3 5" id="KW-0238">DNA-binding</keyword>
<evidence type="ECO:0000256" key="3">
    <source>
        <dbReference type="ARBA" id="ARBA00023125"/>
    </source>
</evidence>
<dbReference type="InterPro" id="IPR050090">
    <property type="entry name" value="Tyrosine_recombinase_XerCD"/>
</dbReference>
<reference evidence="8 9" key="1">
    <citation type="submission" date="2018-11" db="EMBL/GenBank/DDBJ databases">
        <title>Phylogenetic determinants of toxin gene distribution in genomes of Brevibacillus laterosporus.</title>
        <authorList>
            <person name="Glare T.R."/>
            <person name="Durrant A."/>
            <person name="Berry C."/>
            <person name="Palma L."/>
            <person name="Ormskirk M."/>
            <person name="Cox M.O."/>
        </authorList>
    </citation>
    <scope>NUCLEOTIDE SEQUENCE [LARGE SCALE GENOMIC DNA]</scope>
    <source>
        <strain evidence="8 9">1821L</strain>
    </source>
</reference>
<dbReference type="GO" id="GO:0003677">
    <property type="term" value="F:DNA binding"/>
    <property type="evidence" value="ECO:0007669"/>
    <property type="project" value="UniProtKB-UniRule"/>
</dbReference>
<dbReference type="CDD" id="cd00397">
    <property type="entry name" value="DNA_BRE_C"/>
    <property type="match status" value="1"/>
</dbReference>
<dbReference type="SUPFAM" id="SSF56349">
    <property type="entry name" value="DNA breaking-rejoining enzymes"/>
    <property type="match status" value="1"/>
</dbReference>
<dbReference type="OrthoDB" id="107900at2"/>
<evidence type="ECO:0000259" key="6">
    <source>
        <dbReference type="PROSITE" id="PS51898"/>
    </source>
</evidence>
<protein>
    <submittedName>
        <fullName evidence="8">Integrase</fullName>
    </submittedName>
</protein>